<dbReference type="SUPFAM" id="SSF53187">
    <property type="entry name" value="Zn-dependent exopeptidases"/>
    <property type="match status" value="1"/>
</dbReference>
<dbReference type="InterPro" id="IPR002508">
    <property type="entry name" value="MurNAc-LAA_cat"/>
</dbReference>
<dbReference type="Pfam" id="PF01520">
    <property type="entry name" value="Amidase_3"/>
    <property type="match status" value="1"/>
</dbReference>
<comment type="caution">
    <text evidence="6">The sequence shown here is derived from an EMBL/GenBank/DDBJ whole genome shotgun (WGS) entry which is preliminary data.</text>
</comment>
<dbReference type="EC" id="3.5.1.28" evidence="2"/>
<dbReference type="Proteomes" id="UP000477911">
    <property type="component" value="Unassembled WGS sequence"/>
</dbReference>
<dbReference type="Gene3D" id="2.60.40.3500">
    <property type="match status" value="1"/>
</dbReference>
<accession>A0A6L7FZS8</accession>
<feature type="signal peptide" evidence="4">
    <location>
        <begin position="1"/>
        <end position="18"/>
    </location>
</feature>
<dbReference type="AlphaFoldDB" id="A0A6L7FZS8"/>
<feature type="domain" description="MurNAc-LAA" evidence="5">
    <location>
        <begin position="237"/>
        <end position="394"/>
    </location>
</feature>
<comment type="catalytic activity">
    <reaction evidence="1">
        <text>Hydrolyzes the link between N-acetylmuramoyl residues and L-amino acid residues in certain cell-wall glycopeptides.</text>
        <dbReference type="EC" id="3.5.1.28"/>
    </reaction>
</comment>
<name>A0A6L7FZS8_9RHOB</name>
<dbReference type="InterPro" id="IPR050695">
    <property type="entry name" value="N-acetylmuramoyl_amidase_3"/>
</dbReference>
<dbReference type="GO" id="GO:0009253">
    <property type="term" value="P:peptidoglycan catabolic process"/>
    <property type="evidence" value="ECO:0007669"/>
    <property type="project" value="InterPro"/>
</dbReference>
<dbReference type="GO" id="GO:0030288">
    <property type="term" value="C:outer membrane-bounded periplasmic space"/>
    <property type="evidence" value="ECO:0007669"/>
    <property type="project" value="TreeGrafter"/>
</dbReference>
<dbReference type="EMBL" id="WUMU01000003">
    <property type="protein sequence ID" value="MXN17179.1"/>
    <property type="molecule type" value="Genomic_DNA"/>
</dbReference>
<sequence>MLWLLICLLLGAGSVARAESFSARASVDLEQSRLRSGWGGLDLTLTLSQGVPWRLYTLADPRRIVLDLKGADWPQGDLAGLVHRAFLHKSWITALRLAPARPGWSRLELTLRAPLVLESGAMQSDPGSGTAVIRAHFATASASEFAARAGPPADVAVADDTPARVGKGTVAEAEKPLRILLDPGHGGVDPGAERAGVREADLMLRFALELQEVLRRTGAEVFLTRNADTFVSLEGRVQKAHALGADLMISLHADALAEGEGEAEGITLHTLARSASDRASALLAERHGRGDILAGVDLSHSDDQVAGVLLDLARQETQPRSEALAGALVNALRQDGLPLNARPRRAAAYAVLKAADVPAVLIETGFLSSERDRANLLDPAFRARLAGAIRDGVMAWARADAAAAPLRRQ</sequence>
<evidence type="ECO:0000313" key="6">
    <source>
        <dbReference type="EMBL" id="MXN17179.1"/>
    </source>
</evidence>
<reference evidence="6 7" key="1">
    <citation type="submission" date="2019-12" db="EMBL/GenBank/DDBJ databases">
        <authorList>
            <person name="Li M."/>
        </authorList>
    </citation>
    <scope>NUCLEOTIDE SEQUENCE [LARGE SCALE GENOMIC DNA]</scope>
    <source>
        <strain evidence="6 7">GBMRC 2024</strain>
    </source>
</reference>
<dbReference type="SMART" id="SM00646">
    <property type="entry name" value="Ami_3"/>
    <property type="match status" value="1"/>
</dbReference>
<feature type="chain" id="PRO_5027053487" description="N-acetylmuramoyl-L-alanine amidase" evidence="4">
    <location>
        <begin position="19"/>
        <end position="409"/>
    </location>
</feature>
<dbReference type="PANTHER" id="PTHR30404">
    <property type="entry name" value="N-ACETYLMURAMOYL-L-ALANINE AMIDASE"/>
    <property type="match status" value="1"/>
</dbReference>
<evidence type="ECO:0000259" key="5">
    <source>
        <dbReference type="SMART" id="SM00646"/>
    </source>
</evidence>
<dbReference type="CDD" id="cd02696">
    <property type="entry name" value="MurNAc-LAA"/>
    <property type="match status" value="1"/>
</dbReference>
<evidence type="ECO:0000256" key="2">
    <source>
        <dbReference type="ARBA" id="ARBA00011901"/>
    </source>
</evidence>
<dbReference type="PANTHER" id="PTHR30404:SF0">
    <property type="entry name" value="N-ACETYLMURAMOYL-L-ALANINE AMIDASE AMIC"/>
    <property type="match status" value="1"/>
</dbReference>
<evidence type="ECO:0000313" key="7">
    <source>
        <dbReference type="Proteomes" id="UP000477911"/>
    </source>
</evidence>
<evidence type="ECO:0000256" key="4">
    <source>
        <dbReference type="SAM" id="SignalP"/>
    </source>
</evidence>
<organism evidence="6 7">
    <name type="scientific">Pseudooceanicola albus</name>
    <dbReference type="NCBI Taxonomy" id="2692189"/>
    <lineage>
        <taxon>Bacteria</taxon>
        <taxon>Pseudomonadati</taxon>
        <taxon>Pseudomonadota</taxon>
        <taxon>Alphaproteobacteria</taxon>
        <taxon>Rhodobacterales</taxon>
        <taxon>Paracoccaceae</taxon>
        <taxon>Pseudooceanicola</taxon>
    </lineage>
</organism>
<proteinExistence type="predicted"/>
<keyword evidence="7" id="KW-1185">Reference proteome</keyword>
<evidence type="ECO:0000256" key="3">
    <source>
        <dbReference type="ARBA" id="ARBA00022801"/>
    </source>
</evidence>
<keyword evidence="3" id="KW-0378">Hydrolase</keyword>
<dbReference type="GO" id="GO:0008745">
    <property type="term" value="F:N-acetylmuramoyl-L-alanine amidase activity"/>
    <property type="evidence" value="ECO:0007669"/>
    <property type="project" value="UniProtKB-EC"/>
</dbReference>
<gene>
    <name evidence="6" type="ORF">GR170_04985</name>
</gene>
<dbReference type="Gene3D" id="3.40.630.40">
    <property type="entry name" value="Zn-dependent exopeptidases"/>
    <property type="match status" value="1"/>
</dbReference>
<protein>
    <recommendedName>
        <fullName evidence="2">N-acetylmuramoyl-L-alanine amidase</fullName>
        <ecNumber evidence="2">3.5.1.28</ecNumber>
    </recommendedName>
</protein>
<evidence type="ECO:0000256" key="1">
    <source>
        <dbReference type="ARBA" id="ARBA00001561"/>
    </source>
</evidence>
<keyword evidence="4" id="KW-0732">Signal</keyword>